<keyword evidence="7" id="KW-0560">Oxidoreductase</keyword>
<evidence type="ECO:0000313" key="11">
    <source>
        <dbReference type="EMBL" id="CAF1371143.1"/>
    </source>
</evidence>
<keyword evidence="8" id="KW-0496">Mitochondrion</keyword>
<dbReference type="PANTHER" id="PTHR11748">
    <property type="entry name" value="D-LACTATE DEHYDROGENASE"/>
    <property type="match status" value="1"/>
</dbReference>
<keyword evidence="5" id="KW-0274">FAD</keyword>
<evidence type="ECO:0000256" key="9">
    <source>
        <dbReference type="ARBA" id="ARBA00038897"/>
    </source>
</evidence>
<gene>
    <name evidence="11" type="ORF">OVA965_LOCUS31680</name>
    <name evidence="12" type="ORF">TMI583_LOCUS32518</name>
</gene>
<dbReference type="SUPFAM" id="SSF56176">
    <property type="entry name" value="FAD-binding/transporter-associated domain-like"/>
    <property type="match status" value="1"/>
</dbReference>
<comment type="similarity">
    <text evidence="3">Belongs to the FAD-binding oxidoreductase/transferase type 4 family.</text>
</comment>
<evidence type="ECO:0000313" key="13">
    <source>
        <dbReference type="Proteomes" id="UP000677228"/>
    </source>
</evidence>
<name>A0A8S2F733_9BILA</name>
<dbReference type="EMBL" id="CAJOBA010045702">
    <property type="protein sequence ID" value="CAF4180333.1"/>
    <property type="molecule type" value="Genomic_DNA"/>
</dbReference>
<reference evidence="11" key="1">
    <citation type="submission" date="2021-02" db="EMBL/GenBank/DDBJ databases">
        <authorList>
            <person name="Nowell W R."/>
        </authorList>
    </citation>
    <scope>NUCLEOTIDE SEQUENCE</scope>
</reference>
<dbReference type="GO" id="GO:1903457">
    <property type="term" value="P:lactate catabolic process"/>
    <property type="evidence" value="ECO:0007669"/>
    <property type="project" value="TreeGrafter"/>
</dbReference>
<evidence type="ECO:0000256" key="1">
    <source>
        <dbReference type="ARBA" id="ARBA00001974"/>
    </source>
</evidence>
<dbReference type="InterPro" id="IPR006094">
    <property type="entry name" value="Oxid_FAD_bind_N"/>
</dbReference>
<dbReference type="InterPro" id="IPR036318">
    <property type="entry name" value="FAD-bd_PCMH-like_sf"/>
</dbReference>
<dbReference type="InterPro" id="IPR016169">
    <property type="entry name" value="FAD-bd_PCMH_sub2"/>
</dbReference>
<evidence type="ECO:0000256" key="6">
    <source>
        <dbReference type="ARBA" id="ARBA00022946"/>
    </source>
</evidence>
<dbReference type="InterPro" id="IPR004113">
    <property type="entry name" value="FAD-bd_oxidored_4_C"/>
</dbReference>
<dbReference type="InterPro" id="IPR016166">
    <property type="entry name" value="FAD-bd_PCMH"/>
</dbReference>
<accession>A0A8S2F733</accession>
<evidence type="ECO:0000256" key="8">
    <source>
        <dbReference type="ARBA" id="ARBA00023128"/>
    </source>
</evidence>
<dbReference type="GO" id="GO:0071949">
    <property type="term" value="F:FAD binding"/>
    <property type="evidence" value="ECO:0007669"/>
    <property type="project" value="InterPro"/>
</dbReference>
<dbReference type="EMBL" id="CAJNOK010024025">
    <property type="protein sequence ID" value="CAF1371143.1"/>
    <property type="molecule type" value="Genomic_DNA"/>
</dbReference>
<dbReference type="Proteomes" id="UP000677228">
    <property type="component" value="Unassembled WGS sequence"/>
</dbReference>
<dbReference type="AlphaFoldDB" id="A0A8S2F733"/>
<dbReference type="GO" id="GO:0005739">
    <property type="term" value="C:mitochondrion"/>
    <property type="evidence" value="ECO:0007669"/>
    <property type="project" value="UniProtKB-SubCell"/>
</dbReference>
<evidence type="ECO:0000259" key="10">
    <source>
        <dbReference type="PROSITE" id="PS51387"/>
    </source>
</evidence>
<comment type="cofactor">
    <cofactor evidence="1">
        <name>FAD</name>
        <dbReference type="ChEBI" id="CHEBI:57692"/>
    </cofactor>
</comment>
<keyword evidence="6" id="KW-0809">Transit peptide</keyword>
<dbReference type="InterPro" id="IPR016164">
    <property type="entry name" value="FAD-linked_Oxase-like_C"/>
</dbReference>
<keyword evidence="4" id="KW-0285">Flavoprotein</keyword>
<dbReference type="Pfam" id="PF01565">
    <property type="entry name" value="FAD_binding_4"/>
    <property type="match status" value="1"/>
</dbReference>
<dbReference type="Gene3D" id="3.30.70.2740">
    <property type="match status" value="1"/>
</dbReference>
<feature type="domain" description="FAD-binding PCMH-type" evidence="10">
    <location>
        <begin position="1"/>
        <end position="139"/>
    </location>
</feature>
<feature type="non-terminal residue" evidence="11">
    <location>
        <position position="1"/>
    </location>
</feature>
<evidence type="ECO:0000256" key="3">
    <source>
        <dbReference type="ARBA" id="ARBA00008000"/>
    </source>
</evidence>
<dbReference type="GO" id="GO:0004458">
    <property type="term" value="F:D-lactate dehydrogenase (cytochrome) activity"/>
    <property type="evidence" value="ECO:0007669"/>
    <property type="project" value="UniProtKB-EC"/>
</dbReference>
<dbReference type="Pfam" id="PF02913">
    <property type="entry name" value="FAD-oxidase_C"/>
    <property type="match status" value="1"/>
</dbReference>
<dbReference type="Gene3D" id="3.30.465.10">
    <property type="match status" value="1"/>
</dbReference>
<dbReference type="PROSITE" id="PS51387">
    <property type="entry name" value="FAD_PCMH"/>
    <property type="match status" value="1"/>
</dbReference>
<organism evidence="11 13">
    <name type="scientific">Didymodactylos carnosus</name>
    <dbReference type="NCBI Taxonomy" id="1234261"/>
    <lineage>
        <taxon>Eukaryota</taxon>
        <taxon>Metazoa</taxon>
        <taxon>Spiralia</taxon>
        <taxon>Gnathifera</taxon>
        <taxon>Rotifera</taxon>
        <taxon>Eurotatoria</taxon>
        <taxon>Bdelloidea</taxon>
        <taxon>Philodinida</taxon>
        <taxon>Philodinidae</taxon>
        <taxon>Didymodactylos</taxon>
    </lineage>
</organism>
<dbReference type="SUPFAM" id="SSF55103">
    <property type="entry name" value="FAD-linked oxidases, C-terminal domain"/>
    <property type="match status" value="1"/>
</dbReference>
<comment type="subcellular location">
    <subcellularLocation>
        <location evidence="2">Mitochondrion</location>
    </subcellularLocation>
</comment>
<comment type="caution">
    <text evidence="11">The sequence shown here is derived from an EMBL/GenBank/DDBJ whole genome shotgun (WGS) entry which is preliminary data.</text>
</comment>
<proteinExistence type="inferred from homology"/>
<protein>
    <recommendedName>
        <fullName evidence="9">D-lactate dehydrogenase (cytochrome)</fullName>
        <ecNumber evidence="9">1.1.2.4</ecNumber>
    </recommendedName>
</protein>
<dbReference type="FunFam" id="3.30.70.2740:FF:000001">
    <property type="entry name" value="D-lactate dehydrogenase mitochondrial"/>
    <property type="match status" value="1"/>
</dbReference>
<evidence type="ECO:0000256" key="4">
    <source>
        <dbReference type="ARBA" id="ARBA00022630"/>
    </source>
</evidence>
<evidence type="ECO:0000256" key="7">
    <source>
        <dbReference type="ARBA" id="ARBA00023002"/>
    </source>
</evidence>
<evidence type="ECO:0000256" key="5">
    <source>
        <dbReference type="ARBA" id="ARBA00022827"/>
    </source>
</evidence>
<sequence length="340" mass="37554">SASQALVTDLKNIAGNDNVSNTQAVREQHGRDESYHKVPMHHWEVSLKLILLNFVSLLCCQIGMCSTSASGTQAVRYGTMRENVINMEVVMADGNIIKTAGLKGRSRKTSAGYNLTNLFVGNEGTLGIITETTLRLHAVPEAILAAVSPFKDFRSAVDATVDVMQSGLPVARIEFLDETMIDACNKFSKLNLDVAATLFLEFHGTKDNIDAQGIAAEEICKSFGCLKFAFSSELEKRNELWKARHNAAYAAQAMKADSKMYSTDVCVPISQLPEMIVYAKKELERLKLLGPIVGHVGDGNFHVILVFDPKSNEVTERVHEFSKNLAKYYKFDILISNCHM</sequence>
<dbReference type="Proteomes" id="UP000682733">
    <property type="component" value="Unassembled WGS sequence"/>
</dbReference>
<evidence type="ECO:0000256" key="2">
    <source>
        <dbReference type="ARBA" id="ARBA00004173"/>
    </source>
</evidence>
<dbReference type="PANTHER" id="PTHR11748:SF111">
    <property type="entry name" value="D-LACTATE DEHYDROGENASE, MITOCHONDRIAL-RELATED"/>
    <property type="match status" value="1"/>
</dbReference>
<dbReference type="EC" id="1.1.2.4" evidence="9"/>
<dbReference type="GO" id="GO:0008720">
    <property type="term" value="F:D-lactate dehydrogenase (NAD+) activity"/>
    <property type="evidence" value="ECO:0007669"/>
    <property type="project" value="TreeGrafter"/>
</dbReference>
<evidence type="ECO:0000313" key="12">
    <source>
        <dbReference type="EMBL" id="CAF4180333.1"/>
    </source>
</evidence>